<keyword evidence="1" id="KW-1133">Transmembrane helix</keyword>
<keyword evidence="1" id="KW-0472">Membrane</keyword>
<dbReference type="EMBL" id="CPXJ01000060">
    <property type="protein sequence ID" value="CNE47334.1"/>
    <property type="molecule type" value="Genomic_DNA"/>
</dbReference>
<sequence>MSRLLPNTAMYNRDFVSFGGINCAIYLSTLLYHYREWAVPEGWMPLNVELIERITGLAPNYQHTARVALRKQGILRDGMAFDTPALWVNVAKLDELTGGDHA</sequence>
<dbReference type="RefSeq" id="WP_050156722.1">
    <property type="nucleotide sequence ID" value="NZ_CP107100.1"/>
</dbReference>
<proteinExistence type="predicted"/>
<evidence type="ECO:0000256" key="1">
    <source>
        <dbReference type="SAM" id="Phobius"/>
    </source>
</evidence>
<reference evidence="2 3" key="1">
    <citation type="submission" date="2015-03" db="EMBL/GenBank/DDBJ databases">
        <authorList>
            <consortium name="Pathogen Informatics"/>
            <person name="Murphy D."/>
        </authorList>
    </citation>
    <scope>NUCLEOTIDE SEQUENCE [LARGE SCALE GENOMIC DNA]</scope>
    <source>
        <strain evidence="2 3">IP05342</strain>
    </source>
</reference>
<keyword evidence="3" id="KW-1185">Reference proteome</keyword>
<keyword evidence="1" id="KW-0812">Transmembrane</keyword>
<accession>A0ABM9S8G1</accession>
<protein>
    <submittedName>
        <fullName evidence="2">Uncharacterized protein</fullName>
    </submittedName>
</protein>
<evidence type="ECO:0000313" key="2">
    <source>
        <dbReference type="EMBL" id="CNE47334.1"/>
    </source>
</evidence>
<name>A0ABM9S8G1_YEREN</name>
<dbReference type="Proteomes" id="UP000041601">
    <property type="component" value="Unassembled WGS sequence"/>
</dbReference>
<gene>
    <name evidence="2" type="ORF">ERS137959_03873</name>
</gene>
<feature type="transmembrane region" description="Helical" evidence="1">
    <location>
        <begin position="15"/>
        <end position="34"/>
    </location>
</feature>
<organism evidence="2 3">
    <name type="scientific">Yersinia enterocolitica</name>
    <dbReference type="NCBI Taxonomy" id="630"/>
    <lineage>
        <taxon>Bacteria</taxon>
        <taxon>Pseudomonadati</taxon>
        <taxon>Pseudomonadota</taxon>
        <taxon>Gammaproteobacteria</taxon>
        <taxon>Enterobacterales</taxon>
        <taxon>Yersiniaceae</taxon>
        <taxon>Yersinia</taxon>
    </lineage>
</organism>
<evidence type="ECO:0000313" key="3">
    <source>
        <dbReference type="Proteomes" id="UP000041601"/>
    </source>
</evidence>
<comment type="caution">
    <text evidence="2">The sequence shown here is derived from an EMBL/GenBank/DDBJ whole genome shotgun (WGS) entry which is preliminary data.</text>
</comment>